<protein>
    <submittedName>
        <fullName evidence="1">Uncharacterized protein</fullName>
    </submittedName>
</protein>
<dbReference type="InterPro" id="IPR012349">
    <property type="entry name" value="Split_barrel_FMN-bd"/>
</dbReference>
<sequence>MTTLNGWHRGERAVRRKLGLDGIPSTASLWSNIAGEVPEQHSTFHTTRLPFLPVCILDDEGRPWGSILAGKDGRPGFVHYPRYNTFSIEAKLWAGDPFHKVVNTVDSNSENEQFLIAGIGVELSTRRRNKFAGHVLSANISENNLSLQLRVDEALGNCPKYITLRELTPVNTASIVIEDRPQLQLTDRLSDTAIAFILESDTAFFGTTYAASKEESASYPSHLGMNHRGGRPGFVRVKPSDGRTIYLPDFSGNRFMTSLGNVEATPYACLTFISFTRGDILYLTGNARNVYGSEARAIMPLQDTLTEIFITGYTFVENALPARQIQSDIQPSPYSPPVKRLAEEVTQTQMFSSERQPTALLTRITIHSPTIATFEWESSDPLRVDPGQAAIMDFRPLLGSRQYQHMSARNPNLVNDDFIRTWTISSASPPEAESKTFSLTIREKQGGTITGLLFNTVPFITSHHLIHQ</sequence>
<dbReference type="Gene3D" id="2.30.110.10">
    <property type="entry name" value="Electron Transport, Fmn-binding Protein, Chain A"/>
    <property type="match status" value="1"/>
</dbReference>
<dbReference type="Proteomes" id="UP000054270">
    <property type="component" value="Unassembled WGS sequence"/>
</dbReference>
<dbReference type="OrthoDB" id="436496at2759"/>
<dbReference type="PANTHER" id="PTHR42815:SF2">
    <property type="entry name" value="FAD-BINDING, PUTATIVE (AFU_ORTHOLOGUE AFUA_6G07600)-RELATED"/>
    <property type="match status" value="1"/>
</dbReference>
<keyword evidence="2" id="KW-1185">Reference proteome</keyword>
<name>A0A0D2PYB4_HYPSF</name>
<dbReference type="OMA" id="AGHIFEM"/>
<organism evidence="1 2">
    <name type="scientific">Hypholoma sublateritium (strain FD-334 SS-4)</name>
    <dbReference type="NCBI Taxonomy" id="945553"/>
    <lineage>
        <taxon>Eukaryota</taxon>
        <taxon>Fungi</taxon>
        <taxon>Dikarya</taxon>
        <taxon>Basidiomycota</taxon>
        <taxon>Agaricomycotina</taxon>
        <taxon>Agaricomycetes</taxon>
        <taxon>Agaricomycetidae</taxon>
        <taxon>Agaricales</taxon>
        <taxon>Agaricineae</taxon>
        <taxon>Strophariaceae</taxon>
        <taxon>Hypholoma</taxon>
    </lineage>
</organism>
<accession>A0A0D2PYB4</accession>
<reference evidence="2" key="1">
    <citation type="submission" date="2014-04" db="EMBL/GenBank/DDBJ databases">
        <title>Evolutionary Origins and Diversification of the Mycorrhizal Mutualists.</title>
        <authorList>
            <consortium name="DOE Joint Genome Institute"/>
            <consortium name="Mycorrhizal Genomics Consortium"/>
            <person name="Kohler A."/>
            <person name="Kuo A."/>
            <person name="Nagy L.G."/>
            <person name="Floudas D."/>
            <person name="Copeland A."/>
            <person name="Barry K.W."/>
            <person name="Cichocki N."/>
            <person name="Veneault-Fourrey C."/>
            <person name="LaButti K."/>
            <person name="Lindquist E.A."/>
            <person name="Lipzen A."/>
            <person name="Lundell T."/>
            <person name="Morin E."/>
            <person name="Murat C."/>
            <person name="Riley R."/>
            <person name="Ohm R."/>
            <person name="Sun H."/>
            <person name="Tunlid A."/>
            <person name="Henrissat B."/>
            <person name="Grigoriev I.V."/>
            <person name="Hibbett D.S."/>
            <person name="Martin F."/>
        </authorList>
    </citation>
    <scope>NUCLEOTIDE SEQUENCE [LARGE SCALE GENOMIC DNA]</scope>
    <source>
        <strain evidence="2">FD-334 SS-4</strain>
    </source>
</reference>
<gene>
    <name evidence="1" type="ORF">HYPSUDRAFT_38852</name>
</gene>
<proteinExistence type="predicted"/>
<dbReference type="AlphaFoldDB" id="A0A0D2PYB4"/>
<dbReference type="PANTHER" id="PTHR42815">
    <property type="entry name" value="FAD-BINDING, PUTATIVE (AFU_ORTHOLOGUE AFUA_6G07600)-RELATED"/>
    <property type="match status" value="1"/>
</dbReference>
<dbReference type="EMBL" id="KN817537">
    <property type="protein sequence ID" value="KJA24405.1"/>
    <property type="molecule type" value="Genomic_DNA"/>
</dbReference>
<evidence type="ECO:0000313" key="2">
    <source>
        <dbReference type="Proteomes" id="UP000054270"/>
    </source>
</evidence>
<dbReference type="STRING" id="945553.A0A0D2PYB4"/>
<evidence type="ECO:0000313" key="1">
    <source>
        <dbReference type="EMBL" id="KJA24405.1"/>
    </source>
</evidence>